<comment type="caution">
    <text evidence="10">The sequence shown here is derived from an EMBL/GenBank/DDBJ whole genome shotgun (WGS) entry which is preliminary data.</text>
</comment>
<evidence type="ECO:0000313" key="10">
    <source>
        <dbReference type="EMBL" id="MFB6395500.1"/>
    </source>
</evidence>
<dbReference type="SUPFAM" id="SSF141523">
    <property type="entry name" value="L,D-transpeptidase catalytic domain-like"/>
    <property type="match status" value="1"/>
</dbReference>
<dbReference type="Gene3D" id="2.40.440.10">
    <property type="entry name" value="L,D-transpeptidase catalytic domain-like"/>
    <property type="match status" value="1"/>
</dbReference>
<keyword evidence="4 7" id="KW-0573">Peptidoglycan synthesis</keyword>
<name>A0ABV5CU18_9ACTN</name>
<evidence type="ECO:0000313" key="11">
    <source>
        <dbReference type="Proteomes" id="UP001582793"/>
    </source>
</evidence>
<keyword evidence="2" id="KW-0808">Transferase</keyword>
<evidence type="ECO:0000256" key="1">
    <source>
        <dbReference type="ARBA" id="ARBA00004752"/>
    </source>
</evidence>
<reference evidence="10 11" key="1">
    <citation type="submission" date="2024-04" db="EMBL/GenBank/DDBJ databases">
        <title>Polymorphospora sp. isolated from Baiyangdian Lake in Xiong'an New Area.</title>
        <authorList>
            <person name="Zhang X."/>
            <person name="Liu J."/>
        </authorList>
    </citation>
    <scope>NUCLEOTIDE SEQUENCE [LARGE SCALE GENOMIC DNA]</scope>
    <source>
        <strain evidence="10 11">2-325</strain>
    </source>
</reference>
<evidence type="ECO:0000256" key="3">
    <source>
        <dbReference type="ARBA" id="ARBA00022960"/>
    </source>
</evidence>
<feature type="active site" description="Nucleophile" evidence="7">
    <location>
        <position position="344"/>
    </location>
</feature>
<protein>
    <submittedName>
        <fullName evidence="10">Ig-like domain-containing protein</fullName>
    </submittedName>
</protein>
<feature type="active site" description="Proton donor/acceptor" evidence="7">
    <location>
        <position position="326"/>
    </location>
</feature>
<dbReference type="Gene3D" id="2.60.40.3710">
    <property type="match status" value="1"/>
</dbReference>
<dbReference type="InterPro" id="IPR005490">
    <property type="entry name" value="LD_TPept_cat_dom"/>
</dbReference>
<dbReference type="InterPro" id="IPR050979">
    <property type="entry name" value="LD-transpeptidase"/>
</dbReference>
<dbReference type="InterPro" id="IPR041280">
    <property type="entry name" value="Big_10"/>
</dbReference>
<keyword evidence="11" id="KW-1185">Reference proteome</keyword>
<dbReference type="InterPro" id="IPR038063">
    <property type="entry name" value="Transpep_catalytic_dom"/>
</dbReference>
<evidence type="ECO:0000256" key="8">
    <source>
        <dbReference type="SAM" id="SignalP"/>
    </source>
</evidence>
<evidence type="ECO:0000256" key="7">
    <source>
        <dbReference type="PROSITE-ProRule" id="PRU01373"/>
    </source>
</evidence>
<gene>
    <name evidence="10" type="ORF">AAFH96_20640</name>
</gene>
<feature type="domain" description="L,D-TPase catalytic" evidence="9">
    <location>
        <begin position="246"/>
        <end position="368"/>
    </location>
</feature>
<dbReference type="EMBL" id="JBCGDC010000061">
    <property type="protein sequence ID" value="MFB6395500.1"/>
    <property type="molecule type" value="Genomic_DNA"/>
</dbReference>
<evidence type="ECO:0000259" key="9">
    <source>
        <dbReference type="PROSITE" id="PS52029"/>
    </source>
</evidence>
<dbReference type="PANTHER" id="PTHR30582">
    <property type="entry name" value="L,D-TRANSPEPTIDASE"/>
    <property type="match status" value="1"/>
</dbReference>
<dbReference type="PROSITE" id="PS51257">
    <property type="entry name" value="PROKAR_LIPOPROTEIN"/>
    <property type="match status" value="1"/>
</dbReference>
<sequence>MGRVWRFVAVLAVVAPLALTGCAGDDKPRFGSAPSGAAPTSAPPVPFEFSVTPAADAKNLPISTEVGTLVKGGTVTSVTLTETGGTKQIEGALRDDQSSWVPASPLKYSKSYTATVTATSAAGQAETKTTTFTTMAKSGSTTGTGLYLFDDREYGVAMPVVVEFHPGVKKEDRAAVQQRMFVKTDPPQPGAWHWVENGTQVFYRAPEFWQPGTTLSVRIAVGGHPTAKGRYGDMDRKATAKIGGKLVMEVDNATKQMSVFKDDQLIKTMPVSLGKQSTPSSSGTMIVMEKKEETVFDTFAELGPELGYRTDIQFAQRLTWGGEYIHAAPWSVADQGRRNVSHGCVNLATDNARWLFQQTKIGDPVTVKGTERKLQAGNGWTAWDLTWEEFVKGSALPVAADLGPRTAEPGATPTVAAG</sequence>
<evidence type="ECO:0000256" key="5">
    <source>
        <dbReference type="ARBA" id="ARBA00023315"/>
    </source>
</evidence>
<keyword evidence="5" id="KW-0012">Acyltransferase</keyword>
<dbReference type="RefSeq" id="WP_364217975.1">
    <property type="nucleotide sequence ID" value="NZ_JBCGDC010000061.1"/>
</dbReference>
<keyword evidence="6 7" id="KW-0961">Cell wall biogenesis/degradation</keyword>
<keyword evidence="3 7" id="KW-0133">Cell shape</keyword>
<dbReference type="Pfam" id="PF03734">
    <property type="entry name" value="YkuD"/>
    <property type="match status" value="1"/>
</dbReference>
<dbReference type="CDD" id="cd16913">
    <property type="entry name" value="YkuD_like"/>
    <property type="match status" value="1"/>
</dbReference>
<dbReference type="Pfam" id="PF17964">
    <property type="entry name" value="Big_10"/>
    <property type="match status" value="1"/>
</dbReference>
<comment type="pathway">
    <text evidence="1 7">Cell wall biogenesis; peptidoglycan biosynthesis.</text>
</comment>
<feature type="chain" id="PRO_5046751682" evidence="8">
    <location>
        <begin position="24"/>
        <end position="418"/>
    </location>
</feature>
<keyword evidence="8" id="KW-0732">Signal</keyword>
<evidence type="ECO:0000256" key="2">
    <source>
        <dbReference type="ARBA" id="ARBA00022679"/>
    </source>
</evidence>
<dbReference type="Proteomes" id="UP001582793">
    <property type="component" value="Unassembled WGS sequence"/>
</dbReference>
<dbReference type="PANTHER" id="PTHR30582:SF2">
    <property type="entry name" value="L,D-TRANSPEPTIDASE YCIB-RELATED"/>
    <property type="match status" value="1"/>
</dbReference>
<dbReference type="PROSITE" id="PS52029">
    <property type="entry name" value="LD_TPASE"/>
    <property type="match status" value="1"/>
</dbReference>
<proteinExistence type="predicted"/>
<feature type="signal peptide" evidence="8">
    <location>
        <begin position="1"/>
        <end position="23"/>
    </location>
</feature>
<organism evidence="10 11">
    <name type="scientific">Polymorphospora lycopeni</name>
    <dbReference type="NCBI Taxonomy" id="3140240"/>
    <lineage>
        <taxon>Bacteria</taxon>
        <taxon>Bacillati</taxon>
        <taxon>Actinomycetota</taxon>
        <taxon>Actinomycetes</taxon>
        <taxon>Micromonosporales</taxon>
        <taxon>Micromonosporaceae</taxon>
        <taxon>Polymorphospora</taxon>
    </lineage>
</organism>
<dbReference type="Gene3D" id="2.60.40.3780">
    <property type="match status" value="1"/>
</dbReference>
<evidence type="ECO:0000256" key="6">
    <source>
        <dbReference type="ARBA" id="ARBA00023316"/>
    </source>
</evidence>
<evidence type="ECO:0000256" key="4">
    <source>
        <dbReference type="ARBA" id="ARBA00022984"/>
    </source>
</evidence>
<accession>A0ABV5CU18</accession>